<accession>A0A8S5QDS3</accession>
<keyword evidence="1" id="KW-0472">Membrane</keyword>
<organism evidence="2">
    <name type="scientific">Siphoviridae sp. ctr2f5</name>
    <dbReference type="NCBI Taxonomy" id="2825684"/>
    <lineage>
        <taxon>Viruses</taxon>
        <taxon>Duplodnaviria</taxon>
        <taxon>Heunggongvirae</taxon>
        <taxon>Uroviricota</taxon>
        <taxon>Caudoviricetes</taxon>
    </lineage>
</organism>
<evidence type="ECO:0000313" key="2">
    <source>
        <dbReference type="EMBL" id="DAE17407.1"/>
    </source>
</evidence>
<protein>
    <submittedName>
        <fullName evidence="2">Uncharacterized protein</fullName>
    </submittedName>
</protein>
<sequence length="45" mass="5658">MDLFFSFQYRMFEPFHDSLLLHWFFSRFATTLVISFWQITLTLLY</sequence>
<name>A0A8S5QDS3_9CAUD</name>
<keyword evidence="1" id="KW-1133">Transmembrane helix</keyword>
<keyword evidence="1" id="KW-0812">Transmembrane</keyword>
<dbReference type="EMBL" id="BK015639">
    <property type="protein sequence ID" value="DAE17407.1"/>
    <property type="molecule type" value="Genomic_DNA"/>
</dbReference>
<evidence type="ECO:0000256" key="1">
    <source>
        <dbReference type="SAM" id="Phobius"/>
    </source>
</evidence>
<proteinExistence type="predicted"/>
<feature type="transmembrane region" description="Helical" evidence="1">
    <location>
        <begin position="20"/>
        <end position="44"/>
    </location>
</feature>
<reference evidence="2" key="1">
    <citation type="journal article" date="2021" name="Proc. Natl. Acad. Sci. U.S.A.">
        <title>A Catalog of Tens of Thousands of Viruses from Human Metagenomes Reveals Hidden Associations with Chronic Diseases.</title>
        <authorList>
            <person name="Tisza M.J."/>
            <person name="Buck C.B."/>
        </authorList>
    </citation>
    <scope>NUCLEOTIDE SEQUENCE</scope>
    <source>
        <strain evidence="2">Ctr2f5</strain>
    </source>
</reference>